<dbReference type="UniPathway" id="UPA00253">
    <property type="reaction ID" value="UER00326"/>
</dbReference>
<protein>
    <recommendedName>
        <fullName evidence="5 12">L-aspartate oxidase</fullName>
        <ecNumber evidence="4 12">1.4.3.16</ecNumber>
    </recommendedName>
</protein>
<dbReference type="Proteomes" id="UP000035265">
    <property type="component" value="Unassembled WGS sequence"/>
</dbReference>
<dbReference type="InterPro" id="IPR037099">
    <property type="entry name" value="Fum_R/Succ_DH_flav-like_C_sf"/>
</dbReference>
<dbReference type="RefSeq" id="WP_047233901.1">
    <property type="nucleotide sequence ID" value="NZ_JNBQ01000028.1"/>
</dbReference>
<evidence type="ECO:0000256" key="4">
    <source>
        <dbReference type="ARBA" id="ARBA00012173"/>
    </source>
</evidence>
<name>A0A0H2L0H1_9MICO</name>
<evidence type="ECO:0000256" key="1">
    <source>
        <dbReference type="ARBA" id="ARBA00001974"/>
    </source>
</evidence>
<evidence type="ECO:0000256" key="3">
    <source>
        <dbReference type="ARBA" id="ARBA00008562"/>
    </source>
</evidence>
<proteinExistence type="inferred from homology"/>
<dbReference type="SUPFAM" id="SSF51905">
    <property type="entry name" value="FAD/NAD(P)-binding domain"/>
    <property type="match status" value="1"/>
</dbReference>
<reference evidence="16 17" key="1">
    <citation type="submission" date="2014-05" db="EMBL/GenBank/DDBJ databases">
        <title>Cellulosimicrobium funkei U11 genome.</title>
        <authorList>
            <person name="Hu C."/>
            <person name="Gong Y."/>
            <person name="Wan W."/>
            <person name="Jiang M."/>
        </authorList>
    </citation>
    <scope>NUCLEOTIDE SEQUENCE [LARGE SCALE GENOMIC DNA]</scope>
    <source>
        <strain evidence="16 17">U11</strain>
    </source>
</reference>
<comment type="caution">
    <text evidence="16">The sequence shown here is derived from an EMBL/GenBank/DDBJ whole genome shotgun (WGS) entry which is preliminary data.</text>
</comment>
<dbReference type="PATRIC" id="fig|264251.5.peg.3319"/>
<evidence type="ECO:0000256" key="2">
    <source>
        <dbReference type="ARBA" id="ARBA00004950"/>
    </source>
</evidence>
<dbReference type="PRINTS" id="PR00368">
    <property type="entry name" value="FADPNR"/>
</dbReference>
<dbReference type="InterPro" id="IPR027477">
    <property type="entry name" value="Succ_DH/fumarate_Rdtase_cat_sf"/>
</dbReference>
<sequence>MSGRGGPGAPVLARTLAAPAPGWTTTADVVVVGSGIAGLTAALELRTRVPRVLLVTKGELSSGSTVWAQGGIAAALDPEDSPEAHLADTLVAGVGVCDPAAVEVLVTEGPARVRELVARGANFDRAENGDIALTREGGHHADRIAHAGGDATGAEISRALVAQLDAVRSDPGIEVIENALVLDVLTGEGPDGAPRACGATLHVRGEGTRDGVGAVLARAVVLATGGVGQVFRSSTNPPQATGDGIAAALRAGATLGDLEFVQFHPTVLWLGLGARGQLPLISEAVRGEGAILLDTDGHRFMPAQHPMAELAPRDVVAHAIVRQMAATGSDHVLLDARHLGADFLRSRFPTITERLAENGLDWTEEPVPVAPAQHYHSGGVVTDLHGRSTVDGLYAIGEVACTGVHGANRLASNSLLEGLVFAHRAARQITDRVAAGELEPVEPVRRTGPSALVAAAARSRIQSIASAGPGVIRDGDGLAAAAARLAAVRTDAHEASDVVAQPQAAEWETTNVHQVATALTAAAALRTESRGGHFRTDFPDTDPAWERRVLVSLDADGTLLVR</sequence>
<comment type="catalytic activity">
    <reaction evidence="11">
        <text>L-aspartate + O2 = iminosuccinate + H2O2</text>
        <dbReference type="Rhea" id="RHEA:25876"/>
        <dbReference type="ChEBI" id="CHEBI:15379"/>
        <dbReference type="ChEBI" id="CHEBI:16240"/>
        <dbReference type="ChEBI" id="CHEBI:29991"/>
        <dbReference type="ChEBI" id="CHEBI:77875"/>
        <dbReference type="EC" id="1.4.3.16"/>
    </reaction>
    <physiologicalReaction direction="left-to-right" evidence="11">
        <dbReference type="Rhea" id="RHEA:25877"/>
    </physiologicalReaction>
</comment>
<dbReference type="NCBIfam" id="TIGR00551">
    <property type="entry name" value="nadB"/>
    <property type="match status" value="1"/>
</dbReference>
<evidence type="ECO:0000313" key="17">
    <source>
        <dbReference type="Proteomes" id="UP000035265"/>
    </source>
</evidence>
<evidence type="ECO:0000256" key="12">
    <source>
        <dbReference type="NCBIfam" id="TIGR00551"/>
    </source>
</evidence>
<dbReference type="PANTHER" id="PTHR42716">
    <property type="entry name" value="L-ASPARTATE OXIDASE"/>
    <property type="match status" value="1"/>
</dbReference>
<dbReference type="SUPFAM" id="SSF56425">
    <property type="entry name" value="Succinate dehydrogenase/fumarate reductase flavoprotein, catalytic domain"/>
    <property type="match status" value="1"/>
</dbReference>
<dbReference type="GO" id="GO:0033765">
    <property type="term" value="F:steroid dehydrogenase activity, acting on the CH-CH group of donors"/>
    <property type="evidence" value="ECO:0007669"/>
    <property type="project" value="UniProtKB-ARBA"/>
</dbReference>
<dbReference type="GO" id="GO:0034628">
    <property type="term" value="P:'de novo' NAD+ biosynthetic process from L-aspartate"/>
    <property type="evidence" value="ECO:0007669"/>
    <property type="project" value="TreeGrafter"/>
</dbReference>
<evidence type="ECO:0000256" key="13">
    <source>
        <dbReference type="RuleBase" id="RU362049"/>
    </source>
</evidence>
<evidence type="ECO:0000256" key="8">
    <source>
        <dbReference type="ARBA" id="ARBA00022827"/>
    </source>
</evidence>
<keyword evidence="6 13" id="KW-0285">Flavoprotein</keyword>
<evidence type="ECO:0000259" key="15">
    <source>
        <dbReference type="Pfam" id="PF02910"/>
    </source>
</evidence>
<evidence type="ECO:0000256" key="10">
    <source>
        <dbReference type="ARBA" id="ARBA00029426"/>
    </source>
</evidence>
<dbReference type="EMBL" id="JNBQ01000028">
    <property type="protein sequence ID" value="KLN33682.1"/>
    <property type="molecule type" value="Genomic_DNA"/>
</dbReference>
<evidence type="ECO:0000256" key="11">
    <source>
        <dbReference type="ARBA" id="ARBA00048305"/>
    </source>
</evidence>
<dbReference type="STRING" id="264251.FB00_16345"/>
<dbReference type="InterPro" id="IPR003953">
    <property type="entry name" value="FAD-dep_OxRdtase_2_FAD-bd"/>
</dbReference>
<feature type="domain" description="FAD-dependent oxidoreductase 2 FAD-binding" evidence="14">
    <location>
        <begin position="28"/>
        <end position="415"/>
    </location>
</feature>
<dbReference type="FunFam" id="3.90.700.10:FF:000002">
    <property type="entry name" value="L-aspartate oxidase"/>
    <property type="match status" value="1"/>
</dbReference>
<evidence type="ECO:0000259" key="14">
    <source>
        <dbReference type="Pfam" id="PF00890"/>
    </source>
</evidence>
<comment type="cofactor">
    <cofactor evidence="1 13">
        <name>FAD</name>
        <dbReference type="ChEBI" id="CHEBI:57692"/>
    </cofactor>
</comment>
<accession>A0A0H2L0H1</accession>
<keyword evidence="8 13" id="KW-0274">FAD</keyword>
<evidence type="ECO:0000256" key="7">
    <source>
        <dbReference type="ARBA" id="ARBA00022642"/>
    </source>
</evidence>
<dbReference type="NCBIfam" id="NF005867">
    <property type="entry name" value="PRK07804.1"/>
    <property type="match status" value="1"/>
</dbReference>
<dbReference type="Pfam" id="PF02910">
    <property type="entry name" value="Succ_DH_flav_C"/>
    <property type="match status" value="1"/>
</dbReference>
<comment type="similarity">
    <text evidence="3 13">Belongs to the FAD-dependent oxidoreductase 2 family. NadB subfamily.</text>
</comment>
<comment type="function">
    <text evidence="10">Catalyzes the oxidation of L-aspartate to iminoaspartate, the first step in the de novo biosynthesis of NAD(+).</text>
</comment>
<organism evidence="16 17">
    <name type="scientific">Cellulosimicrobium funkei</name>
    <dbReference type="NCBI Taxonomy" id="264251"/>
    <lineage>
        <taxon>Bacteria</taxon>
        <taxon>Bacillati</taxon>
        <taxon>Actinomycetota</taxon>
        <taxon>Actinomycetes</taxon>
        <taxon>Micrococcales</taxon>
        <taxon>Promicromonosporaceae</taxon>
        <taxon>Cellulosimicrobium</taxon>
    </lineage>
</organism>
<dbReference type="SUPFAM" id="SSF46977">
    <property type="entry name" value="Succinate dehydrogenase/fumarate reductase flavoprotein C-terminal domain"/>
    <property type="match status" value="1"/>
</dbReference>
<evidence type="ECO:0000256" key="5">
    <source>
        <dbReference type="ARBA" id="ARBA00021901"/>
    </source>
</evidence>
<dbReference type="Pfam" id="PF00890">
    <property type="entry name" value="FAD_binding_2"/>
    <property type="match status" value="1"/>
</dbReference>
<keyword evidence="7 13" id="KW-0662">Pyridine nucleotide biosynthesis</keyword>
<gene>
    <name evidence="16" type="ORF">FB00_16345</name>
</gene>
<dbReference type="InterPro" id="IPR005288">
    <property type="entry name" value="NadB"/>
</dbReference>
<comment type="pathway">
    <text evidence="2 13">Cofactor biosynthesis; NAD(+) biosynthesis; iminoaspartate from L-aspartate (oxidase route): step 1/1.</text>
</comment>
<feature type="domain" description="Fumarate reductase/succinate dehydrogenase flavoprotein-like C-terminal" evidence="15">
    <location>
        <begin position="459"/>
        <end position="552"/>
    </location>
</feature>
<dbReference type="Gene3D" id="1.20.58.100">
    <property type="entry name" value="Fumarate reductase/succinate dehydrogenase flavoprotein-like, C-terminal domain"/>
    <property type="match status" value="1"/>
</dbReference>
<dbReference type="GO" id="GO:0005737">
    <property type="term" value="C:cytoplasm"/>
    <property type="evidence" value="ECO:0007669"/>
    <property type="project" value="UniProtKB-SubCell"/>
</dbReference>
<dbReference type="InterPro" id="IPR015939">
    <property type="entry name" value="Fum_Rdtase/Succ_DH_flav-like_C"/>
</dbReference>
<dbReference type="Gene3D" id="3.50.50.60">
    <property type="entry name" value="FAD/NAD(P)-binding domain"/>
    <property type="match status" value="1"/>
</dbReference>
<evidence type="ECO:0000256" key="6">
    <source>
        <dbReference type="ARBA" id="ARBA00022630"/>
    </source>
</evidence>
<dbReference type="EC" id="1.4.3.16" evidence="4 12"/>
<dbReference type="GO" id="GO:0008734">
    <property type="term" value="F:L-aspartate oxidase activity"/>
    <property type="evidence" value="ECO:0007669"/>
    <property type="project" value="UniProtKB-UniRule"/>
</dbReference>
<keyword evidence="17" id="KW-1185">Reference proteome</keyword>
<dbReference type="InterPro" id="IPR036188">
    <property type="entry name" value="FAD/NAD-bd_sf"/>
</dbReference>
<dbReference type="PANTHER" id="PTHR42716:SF2">
    <property type="entry name" value="L-ASPARTATE OXIDASE, CHLOROPLASTIC"/>
    <property type="match status" value="1"/>
</dbReference>
<dbReference type="Gene3D" id="3.90.700.10">
    <property type="entry name" value="Succinate dehydrogenase/fumarate reductase flavoprotein, catalytic domain"/>
    <property type="match status" value="1"/>
</dbReference>
<dbReference type="AlphaFoldDB" id="A0A0H2L0H1"/>
<evidence type="ECO:0000256" key="9">
    <source>
        <dbReference type="ARBA" id="ARBA00023002"/>
    </source>
</evidence>
<evidence type="ECO:0000313" key="16">
    <source>
        <dbReference type="EMBL" id="KLN33682.1"/>
    </source>
</evidence>
<keyword evidence="9 13" id="KW-0560">Oxidoreductase</keyword>
<comment type="subcellular location">
    <subcellularLocation>
        <location evidence="13">Cytoplasm</location>
    </subcellularLocation>
</comment>